<accession>A8F8B9</accession>
<dbReference type="KEGG" id="tle:Tlet_1849"/>
<dbReference type="HOGENOM" id="CLU_1061146_0_0_0"/>
<dbReference type="Proteomes" id="UP000002016">
    <property type="component" value="Chromosome"/>
</dbReference>
<gene>
    <name evidence="1" type="ordered locus">Tlet_1849</name>
</gene>
<name>A8F8B9_PSELT</name>
<reference evidence="1 2" key="1">
    <citation type="submission" date="2007-08" db="EMBL/GenBank/DDBJ databases">
        <title>Complete sequence of Thermotoga lettingae TMO.</title>
        <authorList>
            <consortium name="US DOE Joint Genome Institute"/>
            <person name="Copeland A."/>
            <person name="Lucas S."/>
            <person name="Lapidus A."/>
            <person name="Barry K."/>
            <person name="Glavina del Rio T."/>
            <person name="Dalin E."/>
            <person name="Tice H."/>
            <person name="Pitluck S."/>
            <person name="Foster B."/>
            <person name="Bruce D."/>
            <person name="Schmutz J."/>
            <person name="Larimer F."/>
            <person name="Land M."/>
            <person name="Hauser L."/>
            <person name="Kyrpides N."/>
            <person name="Mikhailova N."/>
            <person name="Nelson K."/>
            <person name="Gogarten J.P."/>
            <person name="Noll K."/>
            <person name="Richardson P."/>
        </authorList>
    </citation>
    <scope>NUCLEOTIDE SEQUENCE [LARGE SCALE GENOMIC DNA]</scope>
    <source>
        <strain evidence="2">ATCC BAA-301 / DSM 14385 / NBRC 107922 / TMO</strain>
    </source>
</reference>
<dbReference type="InterPro" id="IPR032606">
    <property type="entry name" value="DUF4895"/>
</dbReference>
<dbReference type="AlphaFoldDB" id="A8F8B9"/>
<protein>
    <submittedName>
        <fullName evidence="1">Uncharacterized protein</fullName>
    </submittedName>
</protein>
<sequence length="262" mass="30679">MKGLGPFEKLVRCYENLQTEPAFEQLEFYKEKLDQYHKHVLLSTVGAENNFYVFSFVDSSKRRVVGVSIANPFEKNLFIYNSDLEPSCLKEVYFELFEKAPQFMRSGIIRLPFQSRVLSVVGDDDLLEKEILKEKVYGSENLSFAKKIDQRIFDRFCELNAKEIDFARIYFLSDYAVCILVLPDDIDTQYAPLLSEISRIYRKRYGAVYQGNFGKFKRFSSILTAFVIEYNEILKGRDVEKDCLELCEKIRSAYRCIMNLCD</sequence>
<dbReference type="RefSeq" id="WP_012003879.1">
    <property type="nucleotide sequence ID" value="NC_009828.1"/>
</dbReference>
<keyword evidence="2" id="KW-1185">Reference proteome</keyword>
<dbReference type="eggNOG" id="ENOG5032ZFW">
    <property type="taxonomic scope" value="Bacteria"/>
</dbReference>
<dbReference type="Pfam" id="PF16236">
    <property type="entry name" value="DUF4895"/>
    <property type="match status" value="1"/>
</dbReference>
<evidence type="ECO:0000313" key="1">
    <source>
        <dbReference type="EMBL" id="ABV34403.1"/>
    </source>
</evidence>
<evidence type="ECO:0000313" key="2">
    <source>
        <dbReference type="Proteomes" id="UP000002016"/>
    </source>
</evidence>
<proteinExistence type="predicted"/>
<dbReference type="STRING" id="416591.Tlet_1849"/>
<organism evidence="1 2">
    <name type="scientific">Pseudothermotoga lettingae (strain ATCC BAA-301 / DSM 14385 / NBRC 107922 / TMO)</name>
    <name type="common">Thermotoga lettingae</name>
    <dbReference type="NCBI Taxonomy" id="416591"/>
    <lineage>
        <taxon>Bacteria</taxon>
        <taxon>Thermotogati</taxon>
        <taxon>Thermotogota</taxon>
        <taxon>Thermotogae</taxon>
        <taxon>Thermotogales</taxon>
        <taxon>Thermotogaceae</taxon>
        <taxon>Pseudothermotoga</taxon>
    </lineage>
</organism>
<reference evidence="1 2" key="2">
    <citation type="journal article" date="2009" name="Proc. Natl. Acad. Sci. U.S.A.">
        <title>On the chimeric nature, thermophilic origin, and phylogenetic placement of the Thermotogales.</title>
        <authorList>
            <person name="Zhaxybayeva O."/>
            <person name="Swithers K.S."/>
            <person name="Lapierre P."/>
            <person name="Fournier G.P."/>
            <person name="Bickhart D.M."/>
            <person name="DeBoy R.T."/>
            <person name="Nelson K.E."/>
            <person name="Nesbo C.L."/>
            <person name="Doolittle W.F."/>
            <person name="Gogarten J.P."/>
            <person name="Noll K.M."/>
        </authorList>
    </citation>
    <scope>NUCLEOTIDE SEQUENCE [LARGE SCALE GENOMIC DNA]</scope>
    <source>
        <strain evidence="2">ATCC BAA-301 / DSM 14385 / NBRC 107922 / TMO</strain>
    </source>
</reference>
<dbReference type="EMBL" id="CP000812">
    <property type="protein sequence ID" value="ABV34403.1"/>
    <property type="molecule type" value="Genomic_DNA"/>
</dbReference>